<name>A0ABD1EFY6_HYPHA</name>
<sequence length="429" mass="49976">MTSTLSHKRMDEQLAKELVKARNAVKRKYRALKTEIMESQIKKEKDLKPVTEPLKELIENIKTEKKTVKEEEKSLSPFNLSKYEQPLKLRRNTNIYKKYLPTEQLESNFPTQAESTVINTTLTEPSLQEMQQDLLELTRNKGYEEYLEFFDPLVRSFIDIGIKGERHTDHTHGIVHDISTEKFKIGNTPIDFEGPDLKLNNLTYCHEGGHYPSDKIILIPNCTTRSVTRMTYLSIANTADCTFGLPLRVPNGRIRGWWIVLSAVPDQTIENPTNLHRESQTYPLPRRTNAYRRHYDSNEQIQSTTDLKYLTIIKSYLREKGILKDRTYSEPSTFKIIKPPPQRPRTRYQVLSKKGGGVDMLNLSRKKIDYNRRNLCLTERVLKSRMPWAELLIPCCPFFWVLLIIDSAGMDRFITSLIFADNRHLVLVN</sequence>
<dbReference type="PANTHER" id="PTHR35374:SF1">
    <property type="entry name" value="PROTEIN KINASE DOMAIN-CONTAINING PROTEIN"/>
    <property type="match status" value="1"/>
</dbReference>
<evidence type="ECO:0000256" key="1">
    <source>
        <dbReference type="SAM" id="Coils"/>
    </source>
</evidence>
<keyword evidence="1" id="KW-0175">Coiled coil</keyword>
<organism evidence="2 3">
    <name type="scientific">Hypothenemus hampei</name>
    <name type="common">Coffee berry borer</name>
    <dbReference type="NCBI Taxonomy" id="57062"/>
    <lineage>
        <taxon>Eukaryota</taxon>
        <taxon>Metazoa</taxon>
        <taxon>Ecdysozoa</taxon>
        <taxon>Arthropoda</taxon>
        <taxon>Hexapoda</taxon>
        <taxon>Insecta</taxon>
        <taxon>Pterygota</taxon>
        <taxon>Neoptera</taxon>
        <taxon>Endopterygota</taxon>
        <taxon>Coleoptera</taxon>
        <taxon>Polyphaga</taxon>
        <taxon>Cucujiformia</taxon>
        <taxon>Curculionidae</taxon>
        <taxon>Scolytinae</taxon>
        <taxon>Hypothenemus</taxon>
    </lineage>
</organism>
<reference evidence="2 3" key="1">
    <citation type="submission" date="2024-05" db="EMBL/GenBank/DDBJ databases">
        <title>Genetic variation in Jamaican populations of the coffee berry borer (Hypothenemus hampei).</title>
        <authorList>
            <person name="Errbii M."/>
            <person name="Myrie A."/>
        </authorList>
    </citation>
    <scope>NUCLEOTIDE SEQUENCE [LARGE SCALE GENOMIC DNA]</scope>
    <source>
        <strain evidence="2">JA-Hopewell-2020-01-JO</strain>
        <tissue evidence="2">Whole body</tissue>
    </source>
</reference>
<dbReference type="EMBL" id="JBDJPC010000007">
    <property type="protein sequence ID" value="KAL1493608.1"/>
    <property type="molecule type" value="Genomic_DNA"/>
</dbReference>
<dbReference type="Proteomes" id="UP001566132">
    <property type="component" value="Unassembled WGS sequence"/>
</dbReference>
<protein>
    <submittedName>
        <fullName evidence="2">Uncharacterized protein</fullName>
    </submittedName>
</protein>
<accession>A0ABD1EFY6</accession>
<dbReference type="PANTHER" id="PTHR35374">
    <property type="entry name" value="CYCLIN-DEPENDENT KINASE 11A-LIKE"/>
    <property type="match status" value="1"/>
</dbReference>
<proteinExistence type="predicted"/>
<keyword evidence="3" id="KW-1185">Reference proteome</keyword>
<comment type="caution">
    <text evidence="2">The sequence shown here is derived from an EMBL/GenBank/DDBJ whole genome shotgun (WGS) entry which is preliminary data.</text>
</comment>
<evidence type="ECO:0000313" key="3">
    <source>
        <dbReference type="Proteomes" id="UP001566132"/>
    </source>
</evidence>
<evidence type="ECO:0000313" key="2">
    <source>
        <dbReference type="EMBL" id="KAL1493608.1"/>
    </source>
</evidence>
<feature type="coiled-coil region" evidence="1">
    <location>
        <begin position="15"/>
        <end position="74"/>
    </location>
</feature>
<dbReference type="AlphaFoldDB" id="A0ABD1EFY6"/>
<gene>
    <name evidence="2" type="ORF">ABEB36_009308</name>
</gene>